<keyword evidence="1" id="KW-0813">Transport</keyword>
<evidence type="ECO:0000313" key="6">
    <source>
        <dbReference type="Proteomes" id="UP000317158"/>
    </source>
</evidence>
<dbReference type="SUPFAM" id="SSF47240">
    <property type="entry name" value="Ferritin-like"/>
    <property type="match status" value="1"/>
</dbReference>
<evidence type="ECO:0000313" key="5">
    <source>
        <dbReference type="EMBL" id="RZN65473.1"/>
    </source>
</evidence>
<gene>
    <name evidence="5" type="ORF">EF806_00855</name>
</gene>
<dbReference type="AlphaFoldDB" id="A0A520KTQ4"/>
<dbReference type="PANTHER" id="PTHR33746">
    <property type="entry name" value="RUBRERYTHRIN"/>
    <property type="match status" value="1"/>
</dbReference>
<dbReference type="CDD" id="cd00729">
    <property type="entry name" value="rubredoxin_SM"/>
    <property type="match status" value="1"/>
</dbReference>
<dbReference type="PROSITE" id="PS50905">
    <property type="entry name" value="FERRITIN_LIKE"/>
    <property type="match status" value="1"/>
</dbReference>
<dbReference type="Gene3D" id="1.20.1260.10">
    <property type="match status" value="1"/>
</dbReference>
<dbReference type="InterPro" id="IPR009040">
    <property type="entry name" value="Ferritin-like_diiron"/>
</dbReference>
<feature type="domain" description="Rubredoxin-like" evidence="3">
    <location>
        <begin position="154"/>
        <end position="188"/>
    </location>
</feature>
<dbReference type="InterPro" id="IPR052753">
    <property type="entry name" value="Rbr2/Nigerythrin"/>
</dbReference>
<evidence type="ECO:0000259" key="4">
    <source>
        <dbReference type="PROSITE" id="PS50905"/>
    </source>
</evidence>
<dbReference type="GO" id="GO:0016491">
    <property type="term" value="F:oxidoreductase activity"/>
    <property type="evidence" value="ECO:0007669"/>
    <property type="project" value="InterPro"/>
</dbReference>
<dbReference type="SMR" id="A0A520KTQ4"/>
<dbReference type="GO" id="GO:0005506">
    <property type="term" value="F:iron ion binding"/>
    <property type="evidence" value="ECO:0007669"/>
    <property type="project" value="InterPro"/>
</dbReference>
<dbReference type="InterPro" id="IPR003251">
    <property type="entry name" value="Rr_diiron-bd_dom"/>
</dbReference>
<evidence type="ECO:0000256" key="1">
    <source>
        <dbReference type="ARBA" id="ARBA00022448"/>
    </source>
</evidence>
<dbReference type="InterPro" id="IPR024934">
    <property type="entry name" value="Rubredoxin-like_dom"/>
</dbReference>
<dbReference type="PANTHER" id="PTHR33746:SF4">
    <property type="entry name" value="RUBRERYTHRIN"/>
    <property type="match status" value="1"/>
</dbReference>
<name>A0A520KTQ4_METT2</name>
<accession>A0A520KTQ4</accession>
<dbReference type="InterPro" id="IPR048574">
    <property type="entry name" value="RUBY_RBDX"/>
</dbReference>
<evidence type="ECO:0000256" key="2">
    <source>
        <dbReference type="ARBA" id="ARBA00022982"/>
    </source>
</evidence>
<dbReference type="Gene3D" id="2.20.28.10">
    <property type="match status" value="1"/>
</dbReference>
<protein>
    <submittedName>
        <fullName evidence="5">Rubrerythrin family protein</fullName>
    </submittedName>
</protein>
<dbReference type="InterPro" id="IPR012347">
    <property type="entry name" value="Ferritin-like"/>
</dbReference>
<feature type="domain" description="Ferritin-like diiron" evidence="4">
    <location>
        <begin position="19"/>
        <end position="149"/>
    </location>
</feature>
<dbReference type="Pfam" id="PF21349">
    <property type="entry name" value="RUBY_RBDX"/>
    <property type="match status" value="1"/>
</dbReference>
<organism evidence="5 6">
    <name type="scientific">Methanoliparum thermophilum</name>
    <dbReference type="NCBI Taxonomy" id="2491083"/>
    <lineage>
        <taxon>Archaea</taxon>
        <taxon>Methanobacteriati</taxon>
        <taxon>Methanobacteriota</taxon>
        <taxon>Candidatus Methanoliparia</taxon>
        <taxon>Candidatus Methanoliparales</taxon>
        <taxon>Candidatus Methanoliparaceae</taxon>
        <taxon>Candidatus Methanoliparum</taxon>
    </lineage>
</organism>
<keyword evidence="2" id="KW-0249">Electron transport</keyword>
<comment type="caution">
    <text evidence="5">The sequence shown here is derived from an EMBL/GenBank/DDBJ whole genome shotgun (WGS) entry which is preliminary data.</text>
</comment>
<sequence>MDEKDIAEYLLSKECFIGGRGISDLEEGMRYALGRESLERTVYLAFARSAEDNGLSNLAKFFRAVAESETIHSMNIIDGLGEIGDITKAIKKRIDEEDCDINDVYPALAKKAIEYGKSEAGIAFNWIIKVEKGHKSLLEQFLPIIEENKDIDEEKYFICENCGFISIGEAPPKTCPVCGAPVSEFKEIK</sequence>
<dbReference type="Pfam" id="PF02915">
    <property type="entry name" value="Rubrerythrin"/>
    <property type="match status" value="1"/>
</dbReference>
<dbReference type="SUPFAM" id="SSF57802">
    <property type="entry name" value="Rubredoxin-like"/>
    <property type="match status" value="1"/>
</dbReference>
<dbReference type="EMBL" id="RXIF01000002">
    <property type="protein sequence ID" value="RZN65473.1"/>
    <property type="molecule type" value="Genomic_DNA"/>
</dbReference>
<dbReference type="Proteomes" id="UP000317158">
    <property type="component" value="Unassembled WGS sequence"/>
</dbReference>
<dbReference type="InterPro" id="IPR009078">
    <property type="entry name" value="Ferritin-like_SF"/>
</dbReference>
<evidence type="ECO:0000259" key="3">
    <source>
        <dbReference type="PROSITE" id="PS50903"/>
    </source>
</evidence>
<proteinExistence type="predicted"/>
<reference evidence="5 6" key="1">
    <citation type="journal article" date="2019" name="Nat. Microbiol.">
        <title>Wide diversity of methane and short-chain alkane metabolisms in uncultured archaea.</title>
        <authorList>
            <person name="Borrel G."/>
            <person name="Adam P.S."/>
            <person name="McKay L.J."/>
            <person name="Chen L.X."/>
            <person name="Sierra-Garcia I.N."/>
            <person name="Sieber C.M."/>
            <person name="Letourneur Q."/>
            <person name="Ghozlane A."/>
            <person name="Andersen G.L."/>
            <person name="Li W.J."/>
            <person name="Hallam S.J."/>
            <person name="Muyzer G."/>
            <person name="de Oliveira V.M."/>
            <person name="Inskeep W.P."/>
            <person name="Banfield J.F."/>
            <person name="Gribaldo S."/>
        </authorList>
    </citation>
    <scope>NUCLEOTIDE SEQUENCE [LARGE SCALE GENOMIC DNA]</scope>
    <source>
        <strain evidence="5">NM1a</strain>
    </source>
</reference>
<dbReference type="PROSITE" id="PS50903">
    <property type="entry name" value="RUBREDOXIN_LIKE"/>
    <property type="match status" value="1"/>
</dbReference>